<keyword evidence="2" id="KW-0812">Transmembrane</keyword>
<accession>A0A8S5LY54</accession>
<sequence>MNQRGSMNQRTDELERILNASKVNYSSPQVSQQPTLYEVQRGYAEDLKQLRQQFEESQQKQEIKDREQAKENRVNRWLTVASLLVATVSMAAAIISLFM</sequence>
<evidence type="ECO:0000313" key="3">
    <source>
        <dbReference type="EMBL" id="DAD74908.1"/>
    </source>
</evidence>
<feature type="transmembrane region" description="Helical" evidence="2">
    <location>
        <begin position="77"/>
        <end position="98"/>
    </location>
</feature>
<keyword evidence="1" id="KW-0175">Coiled coil</keyword>
<protein>
    <submittedName>
        <fullName evidence="3">Uncharacterized protein</fullName>
    </submittedName>
</protein>
<dbReference type="EMBL" id="BK014767">
    <property type="protein sequence ID" value="DAD74908.1"/>
    <property type="molecule type" value="Genomic_DNA"/>
</dbReference>
<reference evidence="3" key="1">
    <citation type="journal article" date="2021" name="Proc. Natl. Acad. Sci. U.S.A.">
        <title>A Catalog of Tens of Thousands of Viruses from Human Metagenomes Reveals Hidden Associations with Chronic Diseases.</title>
        <authorList>
            <person name="Tisza M.J."/>
            <person name="Buck C.B."/>
        </authorList>
    </citation>
    <scope>NUCLEOTIDE SEQUENCE</scope>
    <source>
        <strain evidence="3">CtXPH7</strain>
    </source>
</reference>
<evidence type="ECO:0000256" key="1">
    <source>
        <dbReference type="SAM" id="Coils"/>
    </source>
</evidence>
<keyword evidence="2" id="KW-1133">Transmembrane helix</keyword>
<name>A0A8S5LY54_9CAUD</name>
<evidence type="ECO:0000256" key="2">
    <source>
        <dbReference type="SAM" id="Phobius"/>
    </source>
</evidence>
<feature type="coiled-coil region" evidence="1">
    <location>
        <begin position="40"/>
        <end position="67"/>
    </location>
</feature>
<keyword evidence="2" id="KW-0472">Membrane</keyword>
<organism evidence="3">
    <name type="scientific">Siphoviridae sp. ctXPH7</name>
    <dbReference type="NCBI Taxonomy" id="2826367"/>
    <lineage>
        <taxon>Viruses</taxon>
        <taxon>Duplodnaviria</taxon>
        <taxon>Heunggongvirae</taxon>
        <taxon>Uroviricota</taxon>
        <taxon>Caudoviricetes</taxon>
    </lineage>
</organism>
<proteinExistence type="predicted"/>